<dbReference type="Proteomes" id="UP000008726">
    <property type="component" value="Segment"/>
</dbReference>
<dbReference type="GeneID" id="18560080"/>
<dbReference type="EMBL" id="GU396103">
    <property type="protein sequence ID" value="ADQ52875.1"/>
    <property type="molecule type" value="Genomic_DNA"/>
</dbReference>
<keyword evidence="2" id="KW-1185">Reference proteome</keyword>
<sequence>MKHVISLYKEYFNTESMFYRLPAVDKVGEVVKDIIVDDLSFTQNYISFKYKNETYLVSGCKLIAKEMK</sequence>
<dbReference type="KEGG" id="vg:18560080"/>
<evidence type="ECO:0000313" key="1">
    <source>
        <dbReference type="EMBL" id="ADQ52875.1"/>
    </source>
</evidence>
<evidence type="ECO:0000313" key="2">
    <source>
        <dbReference type="Proteomes" id="UP000008726"/>
    </source>
</evidence>
<proteinExistence type="predicted"/>
<dbReference type="RefSeq" id="YP_009011585.1">
    <property type="nucleotide sequence ID" value="NC_023688.1"/>
</dbReference>
<accession>E5DQ89</accession>
<organism evidence="1 2">
    <name type="scientific">Aeromonas phage PX29</name>
    <dbReference type="NCBI Taxonomy" id="926067"/>
    <lineage>
        <taxon>Viruses</taxon>
        <taxon>Duplodnaviria</taxon>
        <taxon>Heunggongvirae</taxon>
        <taxon>Uroviricota</taxon>
        <taxon>Caudoviricetes</taxon>
        <taxon>Pantevenvirales</taxon>
        <taxon>Straboviridae</taxon>
        <taxon>Angelvirus</taxon>
        <taxon>Angelvirus px29</taxon>
    </lineage>
</organism>
<name>E5DQ89_9CAUD</name>
<reference evidence="1 2" key="1">
    <citation type="journal article" date="2010" name="Virol. J.">
        <title>Genomes of the T4-related bacteriophages as windows on microbial genome evolution.</title>
        <authorList>
            <person name="Petrov V.M."/>
            <person name="Ratnayaka S."/>
            <person name="Nolan J.M."/>
            <person name="Miller E.S."/>
            <person name="Karam J.D."/>
        </authorList>
    </citation>
    <scope>NUCLEOTIDE SEQUENCE [LARGE SCALE GENOMIC DNA]</scope>
</reference>
<gene>
    <name evidence="1" type="ORF">PX29p156</name>
</gene>
<protein>
    <submittedName>
        <fullName evidence="1">Uncharacterized protein</fullName>
    </submittedName>
</protein>